<evidence type="ECO:0000256" key="1">
    <source>
        <dbReference type="SAM" id="Phobius"/>
    </source>
</evidence>
<comment type="caution">
    <text evidence="2">The sequence shown here is derived from an EMBL/GenBank/DDBJ whole genome shotgun (WGS) entry which is preliminary data.</text>
</comment>
<dbReference type="RefSeq" id="WP_200343460.1">
    <property type="nucleotide sequence ID" value="NZ_NRRL01000136.1"/>
</dbReference>
<keyword evidence="1" id="KW-0472">Membrane</keyword>
<feature type="transmembrane region" description="Helical" evidence="1">
    <location>
        <begin position="91"/>
        <end position="113"/>
    </location>
</feature>
<dbReference type="Proteomes" id="UP001296873">
    <property type="component" value="Unassembled WGS sequence"/>
</dbReference>
<evidence type="ECO:0000313" key="3">
    <source>
        <dbReference type="Proteomes" id="UP001296873"/>
    </source>
</evidence>
<feature type="transmembrane region" description="Helical" evidence="1">
    <location>
        <begin position="6"/>
        <end position="26"/>
    </location>
</feature>
<feature type="transmembrane region" description="Helical" evidence="1">
    <location>
        <begin position="33"/>
        <end position="50"/>
    </location>
</feature>
<reference evidence="2 3" key="1">
    <citation type="journal article" date="2020" name="Microorganisms">
        <title>Osmotic Adaptation and Compatible Solute Biosynthesis of Phototrophic Bacteria as Revealed from Genome Analyses.</title>
        <authorList>
            <person name="Imhoff J.F."/>
            <person name="Rahn T."/>
            <person name="Kunzel S."/>
            <person name="Keller A."/>
            <person name="Neulinger S.C."/>
        </authorList>
    </citation>
    <scope>NUCLEOTIDE SEQUENCE [LARGE SCALE GENOMIC DNA]</scope>
    <source>
        <strain evidence="2 3">DSM 9895</strain>
    </source>
</reference>
<keyword evidence="3" id="KW-1185">Reference proteome</keyword>
<name>A0ABS1DKG3_9PROT</name>
<keyword evidence="1" id="KW-1133">Transmembrane helix</keyword>
<proteinExistence type="predicted"/>
<feature type="transmembrane region" description="Helical" evidence="1">
    <location>
        <begin position="119"/>
        <end position="139"/>
    </location>
</feature>
<gene>
    <name evidence="2" type="ORF">CKO28_23645</name>
</gene>
<feature type="transmembrane region" description="Helical" evidence="1">
    <location>
        <begin position="62"/>
        <end position="79"/>
    </location>
</feature>
<dbReference type="EMBL" id="NRRL01000136">
    <property type="protein sequence ID" value="MBK1671005.1"/>
    <property type="molecule type" value="Genomic_DNA"/>
</dbReference>
<accession>A0ABS1DKG3</accession>
<protein>
    <submittedName>
        <fullName evidence="2">Uncharacterized protein</fullName>
    </submittedName>
</protein>
<organism evidence="2 3">
    <name type="scientific">Rhodovibrio sodomensis</name>
    <dbReference type="NCBI Taxonomy" id="1088"/>
    <lineage>
        <taxon>Bacteria</taxon>
        <taxon>Pseudomonadati</taxon>
        <taxon>Pseudomonadota</taxon>
        <taxon>Alphaproteobacteria</taxon>
        <taxon>Rhodospirillales</taxon>
        <taxon>Rhodovibrionaceae</taxon>
        <taxon>Rhodovibrio</taxon>
    </lineage>
</organism>
<evidence type="ECO:0000313" key="2">
    <source>
        <dbReference type="EMBL" id="MBK1671005.1"/>
    </source>
</evidence>
<keyword evidence="1" id="KW-0812">Transmembrane</keyword>
<sequence>MAGPTHAQTAGAIPVAFVLCIVGLFVGELAKMLYLLFVGPMFEGGVLNWLSGGLFGEIALSWFPPLLQGMIGGTVGIYLTSQILKRANYLIVAYALAAVVGAFGLVGVAGLLQRNGVDLAQVAVVANTVGTVVGLFIGWRSIREARPETDVAPQ</sequence>